<dbReference type="AlphaFoldDB" id="A0A0E4BLB9"/>
<name>A0A0E4BLB9_9BRAD</name>
<gene>
    <name evidence="2" type="ORF">NK6_1906</name>
</gene>
<protein>
    <submittedName>
        <fullName evidence="2">Uncharacterized protein</fullName>
    </submittedName>
</protein>
<feature type="region of interest" description="Disordered" evidence="1">
    <location>
        <begin position="17"/>
        <end position="39"/>
    </location>
</feature>
<proteinExistence type="predicted"/>
<accession>A0A0E4BLB9</accession>
<organism evidence="2 3">
    <name type="scientific">Bradyrhizobium diazoefficiens</name>
    <dbReference type="NCBI Taxonomy" id="1355477"/>
    <lineage>
        <taxon>Bacteria</taxon>
        <taxon>Pseudomonadati</taxon>
        <taxon>Pseudomonadota</taxon>
        <taxon>Alphaproteobacteria</taxon>
        <taxon>Hyphomicrobiales</taxon>
        <taxon>Nitrobacteraceae</taxon>
        <taxon>Bradyrhizobium</taxon>
    </lineage>
</organism>
<dbReference type="Proteomes" id="UP000063308">
    <property type="component" value="Chromosome"/>
</dbReference>
<evidence type="ECO:0000313" key="3">
    <source>
        <dbReference type="Proteomes" id="UP000063308"/>
    </source>
</evidence>
<dbReference type="EMBL" id="AP014685">
    <property type="protein sequence ID" value="BAR55089.1"/>
    <property type="molecule type" value="Genomic_DNA"/>
</dbReference>
<sequence>MGLFSTFYVPALHRRTKSPRLSHSRAEKFSLHHRGRLKD</sequence>
<evidence type="ECO:0000313" key="2">
    <source>
        <dbReference type="EMBL" id="BAR55089.1"/>
    </source>
</evidence>
<reference evidence="2 3" key="1">
    <citation type="submission" date="2014-11" db="EMBL/GenBank/DDBJ databases">
        <title>Symbiosis island explosion on the genome of extra-slow-growing strains of soybean bradyrhizobia with massive insertion sequences.</title>
        <authorList>
            <person name="Iida T."/>
            <person name="Minamisawa K."/>
        </authorList>
    </citation>
    <scope>NUCLEOTIDE SEQUENCE [LARGE SCALE GENOMIC DNA]</scope>
    <source>
        <strain evidence="2 3">NK6</strain>
    </source>
</reference>
<evidence type="ECO:0000256" key="1">
    <source>
        <dbReference type="SAM" id="MobiDB-lite"/>
    </source>
</evidence>